<dbReference type="PANTHER" id="PTHR38098">
    <property type="entry name" value="LPS-ASSEMBLY LIPOPROTEIN LPTE"/>
    <property type="match status" value="1"/>
</dbReference>
<keyword evidence="5 6" id="KW-0449">Lipoprotein</keyword>
<evidence type="ECO:0000256" key="6">
    <source>
        <dbReference type="HAMAP-Rule" id="MF_01186"/>
    </source>
</evidence>
<gene>
    <name evidence="6 8" type="primary">lptE</name>
    <name evidence="8" type="ORF">P7M15_05105</name>
</gene>
<evidence type="ECO:0000256" key="7">
    <source>
        <dbReference type="SAM" id="SignalP"/>
    </source>
</evidence>
<dbReference type="GO" id="GO:0015920">
    <property type="term" value="P:lipopolysaccharide transport"/>
    <property type="evidence" value="ECO:0007669"/>
    <property type="project" value="TreeGrafter"/>
</dbReference>
<evidence type="ECO:0000256" key="3">
    <source>
        <dbReference type="ARBA" id="ARBA00023139"/>
    </source>
</evidence>
<keyword evidence="3 6" id="KW-0564">Palmitate</keyword>
<comment type="caution">
    <text evidence="8">The sequence shown here is derived from an EMBL/GenBank/DDBJ whole genome shotgun (WGS) entry which is preliminary data.</text>
</comment>
<reference evidence="8" key="1">
    <citation type="submission" date="2023-03" db="EMBL/GenBank/DDBJ databases">
        <title>Classification of Bisgaard taxon 6 and taxon 10 as Exercitatus varius gen. nov., spec. nov.</title>
        <authorList>
            <person name="Christensen H."/>
        </authorList>
    </citation>
    <scope>NUCLEOTIDE SEQUENCE</scope>
    <source>
        <strain evidence="8">86116</strain>
    </source>
</reference>
<keyword evidence="1 6" id="KW-0732">Signal</keyword>
<proteinExistence type="inferred from homology"/>
<name>A0AAW6Q8R2_9PAST</name>
<dbReference type="GO" id="GO:0043165">
    <property type="term" value="P:Gram-negative-bacterium-type cell outer membrane assembly"/>
    <property type="evidence" value="ECO:0007669"/>
    <property type="project" value="UniProtKB-UniRule"/>
</dbReference>
<protein>
    <recommendedName>
        <fullName evidence="6">LPS-assembly lipoprotein LptE</fullName>
    </recommendedName>
</protein>
<dbReference type="Gene3D" id="3.30.160.150">
    <property type="entry name" value="Lipoprotein like domain"/>
    <property type="match status" value="1"/>
</dbReference>
<dbReference type="AlphaFoldDB" id="A0AAW6Q8R2"/>
<comment type="subcellular location">
    <subcellularLocation>
        <location evidence="6">Cell outer membrane</location>
        <topology evidence="6">Lipid-anchor</topology>
    </subcellularLocation>
</comment>
<evidence type="ECO:0000256" key="5">
    <source>
        <dbReference type="ARBA" id="ARBA00023288"/>
    </source>
</evidence>
<dbReference type="EMBL" id="JARQTW010000008">
    <property type="protein sequence ID" value="MDG2949900.1"/>
    <property type="molecule type" value="Genomic_DNA"/>
</dbReference>
<dbReference type="InterPro" id="IPR007485">
    <property type="entry name" value="LPS_assembly_LptE"/>
</dbReference>
<dbReference type="PANTHER" id="PTHR38098:SF1">
    <property type="entry name" value="LPS-ASSEMBLY LIPOPROTEIN LPTE"/>
    <property type="match status" value="1"/>
</dbReference>
<feature type="signal peptide" evidence="7">
    <location>
        <begin position="1"/>
        <end position="19"/>
    </location>
</feature>
<comment type="subunit">
    <text evidence="6">Component of the lipopolysaccharide transport and assembly complex. Interacts with LptD.</text>
</comment>
<organism evidence="8 9">
    <name type="scientific">Exercitatus varius</name>
    <dbReference type="NCBI Taxonomy" id="67857"/>
    <lineage>
        <taxon>Bacteria</taxon>
        <taxon>Pseudomonadati</taxon>
        <taxon>Pseudomonadota</taxon>
        <taxon>Gammaproteobacteria</taxon>
        <taxon>Pasteurellales</taxon>
        <taxon>Pasteurellaceae</taxon>
        <taxon>Exercitatus</taxon>
    </lineage>
</organism>
<keyword evidence="2 6" id="KW-0472">Membrane</keyword>
<dbReference type="Pfam" id="PF04390">
    <property type="entry name" value="LptE"/>
    <property type="match status" value="1"/>
</dbReference>
<dbReference type="PROSITE" id="PS51257">
    <property type="entry name" value="PROKAR_LIPOPROTEIN"/>
    <property type="match status" value="1"/>
</dbReference>
<dbReference type="GO" id="GO:0009279">
    <property type="term" value="C:cell outer membrane"/>
    <property type="evidence" value="ECO:0007669"/>
    <property type="project" value="UniProtKB-SubCell"/>
</dbReference>
<dbReference type="GO" id="GO:0001530">
    <property type="term" value="F:lipopolysaccharide binding"/>
    <property type="evidence" value="ECO:0007669"/>
    <property type="project" value="TreeGrafter"/>
</dbReference>
<dbReference type="GeneID" id="93226433"/>
<comment type="similarity">
    <text evidence="6">Belongs to the LptE lipoprotein family.</text>
</comment>
<dbReference type="Proteomes" id="UP001214976">
    <property type="component" value="Unassembled WGS sequence"/>
</dbReference>
<dbReference type="RefSeq" id="WP_317477022.1">
    <property type="nucleotide sequence ID" value="NZ_JARQTO010000003.1"/>
</dbReference>
<sequence length="175" mass="19782">MLKHIKNALFLTALFGLSACGFHFQTGQLVPAELQTLTFESGDPYSDMSMAMRRQLQLNNIKLVDAAKDVPVLRITKITTDDEVVSVFKQGREAEKMLMLDVSATVRFPNKDAYPISTRVNRTFFDNSRAALAKSSEKEIMWRDMREQAARQLISKMVALQHQVEAKPDSSVKTK</sequence>
<evidence type="ECO:0000313" key="9">
    <source>
        <dbReference type="Proteomes" id="UP001214976"/>
    </source>
</evidence>
<evidence type="ECO:0000256" key="2">
    <source>
        <dbReference type="ARBA" id="ARBA00023136"/>
    </source>
</evidence>
<comment type="function">
    <text evidence="6">Together with LptD, is involved in the assembly of lipopolysaccharide (LPS) at the surface of the outer membrane. Required for the proper assembly of LptD. Binds LPS and may serve as the LPS recognition site at the outer membrane.</text>
</comment>
<keyword evidence="4 6" id="KW-0998">Cell outer membrane</keyword>
<dbReference type="HAMAP" id="MF_01186">
    <property type="entry name" value="LPS_assembly_LptE"/>
    <property type="match status" value="1"/>
</dbReference>
<evidence type="ECO:0000256" key="4">
    <source>
        <dbReference type="ARBA" id="ARBA00023237"/>
    </source>
</evidence>
<accession>A0AAW6Q8R2</accession>
<evidence type="ECO:0000256" key="1">
    <source>
        <dbReference type="ARBA" id="ARBA00022729"/>
    </source>
</evidence>
<dbReference type="GO" id="GO:1990351">
    <property type="term" value="C:transporter complex"/>
    <property type="evidence" value="ECO:0007669"/>
    <property type="project" value="TreeGrafter"/>
</dbReference>
<feature type="chain" id="PRO_5043476501" description="LPS-assembly lipoprotein LptE" evidence="7">
    <location>
        <begin position="20"/>
        <end position="175"/>
    </location>
</feature>
<evidence type="ECO:0000313" key="8">
    <source>
        <dbReference type="EMBL" id="MDG2949900.1"/>
    </source>
</evidence>